<feature type="non-terminal residue" evidence="5">
    <location>
        <position position="96"/>
    </location>
</feature>
<evidence type="ECO:0000313" key="6">
    <source>
        <dbReference type="Proteomes" id="UP000018936"/>
    </source>
</evidence>
<dbReference type="GO" id="GO:0006805">
    <property type="term" value="P:xenobiotic metabolic process"/>
    <property type="evidence" value="ECO:0007669"/>
    <property type="project" value="TreeGrafter"/>
</dbReference>
<dbReference type="PANTHER" id="PTHR24300:SF302">
    <property type="entry name" value="CYTOCHROME P450"/>
    <property type="match status" value="1"/>
</dbReference>
<dbReference type="PANTHER" id="PTHR24300">
    <property type="entry name" value="CYTOCHROME P450 508A4-RELATED"/>
    <property type="match status" value="1"/>
</dbReference>
<organism evidence="5 6">
    <name type="scientific">Ophiophagus hannah</name>
    <name type="common">King cobra</name>
    <name type="synonym">Naja hannah</name>
    <dbReference type="NCBI Taxonomy" id="8665"/>
    <lineage>
        <taxon>Eukaryota</taxon>
        <taxon>Metazoa</taxon>
        <taxon>Chordata</taxon>
        <taxon>Craniata</taxon>
        <taxon>Vertebrata</taxon>
        <taxon>Euteleostomi</taxon>
        <taxon>Lepidosauria</taxon>
        <taxon>Squamata</taxon>
        <taxon>Bifurcata</taxon>
        <taxon>Unidentata</taxon>
        <taxon>Episquamata</taxon>
        <taxon>Toxicofera</taxon>
        <taxon>Serpentes</taxon>
        <taxon>Colubroidea</taxon>
        <taxon>Elapidae</taxon>
        <taxon>Elapinae</taxon>
        <taxon>Ophiophagus</taxon>
    </lineage>
</organism>
<keyword evidence="6" id="KW-1185">Reference proteome</keyword>
<dbReference type="OrthoDB" id="1055148at2759"/>
<keyword evidence="3" id="KW-0479">Metal-binding</keyword>
<dbReference type="GO" id="GO:0005506">
    <property type="term" value="F:iron ion binding"/>
    <property type="evidence" value="ECO:0007669"/>
    <property type="project" value="InterPro"/>
</dbReference>
<dbReference type="InterPro" id="IPR002401">
    <property type="entry name" value="Cyt_P450_E_grp-I"/>
</dbReference>
<comment type="caution">
    <text evidence="5">The sequence shown here is derived from an EMBL/GenBank/DDBJ whole genome shotgun (WGS) entry which is preliminary data.</text>
</comment>
<proteinExistence type="inferred from homology"/>
<dbReference type="SUPFAM" id="SSF48264">
    <property type="entry name" value="Cytochrome P450"/>
    <property type="match status" value="1"/>
</dbReference>
<protein>
    <submittedName>
        <fullName evidence="5">Cytochrome protein</fullName>
    </submittedName>
</protein>
<dbReference type="GO" id="GO:0016712">
    <property type="term" value="F:oxidoreductase activity, acting on paired donors, with incorporation or reduction of molecular oxygen, reduced flavin or flavoprotein as one donor, and incorporation of one atom of oxygen"/>
    <property type="evidence" value="ECO:0007669"/>
    <property type="project" value="TreeGrafter"/>
</dbReference>
<dbReference type="Gene3D" id="1.10.630.10">
    <property type="entry name" value="Cytochrome P450"/>
    <property type="match status" value="1"/>
</dbReference>
<dbReference type="PRINTS" id="PR00463">
    <property type="entry name" value="EP450I"/>
</dbReference>
<evidence type="ECO:0000256" key="1">
    <source>
        <dbReference type="ARBA" id="ARBA00001971"/>
    </source>
</evidence>
<dbReference type="AlphaFoldDB" id="V8N488"/>
<comment type="similarity">
    <text evidence="2">Belongs to the cytochrome P450 family.</text>
</comment>
<evidence type="ECO:0000313" key="5">
    <source>
        <dbReference type="EMBL" id="ETE56945.1"/>
    </source>
</evidence>
<dbReference type="GO" id="GO:0006082">
    <property type="term" value="P:organic acid metabolic process"/>
    <property type="evidence" value="ECO:0007669"/>
    <property type="project" value="TreeGrafter"/>
</dbReference>
<gene>
    <name evidence="5" type="primary">cyp2k4</name>
    <name evidence="5" type="ORF">L345_17343</name>
</gene>
<dbReference type="InterPro" id="IPR001128">
    <property type="entry name" value="Cyt_P450"/>
</dbReference>
<dbReference type="GO" id="GO:0005737">
    <property type="term" value="C:cytoplasm"/>
    <property type="evidence" value="ECO:0007669"/>
    <property type="project" value="TreeGrafter"/>
</dbReference>
<accession>V8N488</accession>
<reference evidence="5 6" key="1">
    <citation type="journal article" date="2013" name="Proc. Natl. Acad. Sci. U.S.A.">
        <title>The king cobra genome reveals dynamic gene evolution and adaptation in the snake venom system.</title>
        <authorList>
            <person name="Vonk F.J."/>
            <person name="Casewell N.R."/>
            <person name="Henkel C.V."/>
            <person name="Heimberg A.M."/>
            <person name="Jansen H.J."/>
            <person name="McCleary R.J."/>
            <person name="Kerkkamp H.M."/>
            <person name="Vos R.A."/>
            <person name="Guerreiro I."/>
            <person name="Calvete J.J."/>
            <person name="Wuster W."/>
            <person name="Woods A.E."/>
            <person name="Logan J.M."/>
            <person name="Harrison R.A."/>
            <person name="Castoe T.A."/>
            <person name="de Koning A.P."/>
            <person name="Pollock D.D."/>
            <person name="Yandell M."/>
            <person name="Calderon D."/>
            <person name="Renjifo C."/>
            <person name="Currier R.B."/>
            <person name="Salgado D."/>
            <person name="Pla D."/>
            <person name="Sanz L."/>
            <person name="Hyder A.S."/>
            <person name="Ribeiro J.M."/>
            <person name="Arntzen J.W."/>
            <person name="van den Thillart G.E."/>
            <person name="Boetzer M."/>
            <person name="Pirovano W."/>
            <person name="Dirks R.P."/>
            <person name="Spaink H.P."/>
            <person name="Duboule D."/>
            <person name="McGlinn E."/>
            <person name="Kini R.M."/>
            <person name="Richardson M.K."/>
        </authorList>
    </citation>
    <scope>NUCLEOTIDE SEQUENCE</scope>
    <source>
        <tissue evidence="5">Blood</tissue>
    </source>
</reference>
<dbReference type="Pfam" id="PF00067">
    <property type="entry name" value="p450"/>
    <property type="match status" value="1"/>
</dbReference>
<comment type="cofactor">
    <cofactor evidence="1">
        <name>heme</name>
        <dbReference type="ChEBI" id="CHEBI:30413"/>
    </cofactor>
</comment>
<evidence type="ECO:0000256" key="2">
    <source>
        <dbReference type="ARBA" id="ARBA00010617"/>
    </source>
</evidence>
<dbReference type="EMBL" id="AZIM01010791">
    <property type="protein sequence ID" value="ETE56945.1"/>
    <property type="molecule type" value="Genomic_DNA"/>
</dbReference>
<sequence>MQRFTLSTLRMYGMGKRIIEDKITEECSVLIKTIETYAGIQFVSQVAENMNTKNDGYFRNENLMGLIDDLFGAGTETMANTLCWAILLMMKYPEIQ</sequence>
<dbReference type="Proteomes" id="UP000018936">
    <property type="component" value="Unassembled WGS sequence"/>
</dbReference>
<keyword evidence="4" id="KW-0408">Iron</keyword>
<evidence type="ECO:0000256" key="4">
    <source>
        <dbReference type="ARBA" id="ARBA00023004"/>
    </source>
</evidence>
<feature type="non-terminal residue" evidence="5">
    <location>
        <position position="1"/>
    </location>
</feature>
<name>V8N488_OPHHA</name>
<dbReference type="GO" id="GO:0020037">
    <property type="term" value="F:heme binding"/>
    <property type="evidence" value="ECO:0007669"/>
    <property type="project" value="InterPro"/>
</dbReference>
<dbReference type="InterPro" id="IPR050182">
    <property type="entry name" value="Cytochrome_P450_fam2"/>
</dbReference>
<dbReference type="InterPro" id="IPR036396">
    <property type="entry name" value="Cyt_P450_sf"/>
</dbReference>
<evidence type="ECO:0000256" key="3">
    <source>
        <dbReference type="ARBA" id="ARBA00022723"/>
    </source>
</evidence>